<accession>A0A0D9YBD4</accession>
<reference evidence="1" key="1">
    <citation type="submission" date="2013-08" db="EMBL/GenBank/DDBJ databases">
        <title>Oryza genome evolution.</title>
        <authorList>
            <person name="Wing R.A."/>
            <person name="Panaud O."/>
            <person name="Oliveira A.C."/>
        </authorList>
    </citation>
    <scope>NUCLEOTIDE SEQUENCE</scope>
</reference>
<reference evidence="1" key="2">
    <citation type="submission" date="2015-04" db="UniProtKB">
        <authorList>
            <consortium name="EnsemblPlants"/>
        </authorList>
    </citation>
    <scope>IDENTIFICATION</scope>
</reference>
<organism evidence="1">
    <name type="scientific">Oryza glumipatula</name>
    <dbReference type="NCBI Taxonomy" id="40148"/>
    <lineage>
        <taxon>Eukaryota</taxon>
        <taxon>Viridiplantae</taxon>
        <taxon>Streptophyta</taxon>
        <taxon>Embryophyta</taxon>
        <taxon>Tracheophyta</taxon>
        <taxon>Spermatophyta</taxon>
        <taxon>Magnoliopsida</taxon>
        <taxon>Liliopsida</taxon>
        <taxon>Poales</taxon>
        <taxon>Poaceae</taxon>
        <taxon>BOP clade</taxon>
        <taxon>Oryzoideae</taxon>
        <taxon>Oryzeae</taxon>
        <taxon>Oryzinae</taxon>
        <taxon>Oryza</taxon>
    </lineage>
</organism>
<reference evidence="1" key="3">
    <citation type="submission" date="2018-05" db="EMBL/GenBank/DDBJ databases">
        <title>OgluRS3 (Oryza glumaepatula Reference Sequence Version 3).</title>
        <authorList>
            <person name="Zhang J."/>
            <person name="Kudrna D."/>
            <person name="Lee S."/>
            <person name="Talag J."/>
            <person name="Welchert J."/>
            <person name="Wing R.A."/>
        </authorList>
    </citation>
    <scope>NUCLEOTIDE SEQUENCE [LARGE SCALE GENOMIC DNA]</scope>
</reference>
<dbReference type="AlphaFoldDB" id="A0A0D9YBD4"/>
<sequence>MVTDSSGNKALHAAKSCLLCIRRVHLIETFVWKRMSTKTWVTNIDVDRIMKSVKLCPIHCAAACKPLLEAGGVYRTDSPPAAAGLPFHEPCSAGLARATSCRLPTRSRDEEAPRLLPSVAACRGGRAVDDDPLEVFGLMPDRRVMQQRSLGTRTAEAARLGGPQAARLRLENLTIFRGDGSRPSIQRLCKLERLPSCGGILPLKLESDRSRYLKFLREPKNSVGGKRRAAETRIADIKIPQVL</sequence>
<dbReference type="HOGENOM" id="CLU_1144082_0_0_1"/>
<dbReference type="Gramene" id="OGLUM01G25500.1">
    <property type="protein sequence ID" value="OGLUM01G25500.1"/>
    <property type="gene ID" value="OGLUM01G25500"/>
</dbReference>
<dbReference type="EnsemblPlants" id="OGLUM01G25500.1">
    <property type="protein sequence ID" value="OGLUM01G25500.1"/>
    <property type="gene ID" value="OGLUM01G25500"/>
</dbReference>
<proteinExistence type="predicted"/>
<evidence type="ECO:0000313" key="2">
    <source>
        <dbReference type="Proteomes" id="UP000026961"/>
    </source>
</evidence>
<protein>
    <submittedName>
        <fullName evidence="1">Uncharacterized protein</fullName>
    </submittedName>
</protein>
<dbReference type="Proteomes" id="UP000026961">
    <property type="component" value="Chromosome 1"/>
</dbReference>
<evidence type="ECO:0000313" key="1">
    <source>
        <dbReference type="EnsemblPlants" id="OGLUM01G25500.1"/>
    </source>
</evidence>
<name>A0A0D9YBD4_9ORYZ</name>
<keyword evidence="2" id="KW-1185">Reference proteome</keyword>